<evidence type="ECO:0000313" key="3">
    <source>
        <dbReference type="EMBL" id="TCK85383.1"/>
    </source>
</evidence>
<dbReference type="PANTHER" id="PTHR30203">
    <property type="entry name" value="OUTER MEMBRANE CATION EFFLUX PROTEIN"/>
    <property type="match status" value="1"/>
</dbReference>
<feature type="chain" id="PRO_5020643998" evidence="2">
    <location>
        <begin position="22"/>
        <end position="414"/>
    </location>
</feature>
<keyword evidence="4" id="KW-1185">Reference proteome</keyword>
<sequence length="414" mass="46897">MKIGISIFNLLLIVWSLSVSAQDKDLNYFINASERNSPVFVDLQNQIQSLDLDNQQIKSSYGPQVSAGSNLMYAPVINGYGYDDAITNGQLVSALVTVNKELVGRKKLNAQLLGVELDKNALNNQYKLAGASLRKSITEQYVLVYGEQEQLLLSSEIMDLLYGEDQVLKLLTQKAVFTQTEYLTFNVTLKQRELAHKQLHGQYLNDLATLNYLSGIVDTTLQHLEKPAIKKLDETSFQNSIYYQSFQVDSLKNSNNEQLILQSYQPKLSVFADAGYQSPLITHAYKNMGFSVGLNLSIPIYDGGQRRIALAKNRLIESTAVANRDFSKQQYQQQILQIQQQVEQYNDILKLAEEQIQYSKTLVQANALQLQKGDVRVVDFVLSVNNYLDLRSAIIQNYVNQEQLINQLNYLLIQ</sequence>
<dbReference type="Proteomes" id="UP000294616">
    <property type="component" value="Unassembled WGS sequence"/>
</dbReference>
<dbReference type="OrthoDB" id="1091220at2"/>
<dbReference type="GO" id="GO:0015562">
    <property type="term" value="F:efflux transmembrane transporter activity"/>
    <property type="evidence" value="ECO:0007669"/>
    <property type="project" value="InterPro"/>
</dbReference>
<proteinExistence type="predicted"/>
<reference evidence="3 4" key="1">
    <citation type="submission" date="2019-03" db="EMBL/GenBank/DDBJ databases">
        <title>Genomic Encyclopedia of Archaeal and Bacterial Type Strains, Phase II (KMG-II): from individual species to whole genera.</title>
        <authorList>
            <person name="Goeker M."/>
        </authorList>
    </citation>
    <scope>NUCLEOTIDE SEQUENCE [LARGE SCALE GENOMIC DNA]</scope>
    <source>
        <strain evidence="3 4">DSM 22554</strain>
    </source>
</reference>
<dbReference type="AlphaFoldDB" id="A0A4R1M6S5"/>
<dbReference type="Gene3D" id="1.20.1600.10">
    <property type="entry name" value="Outer membrane efflux proteins (OEP)"/>
    <property type="match status" value="1"/>
</dbReference>
<dbReference type="PANTHER" id="PTHR30203:SF23">
    <property type="entry name" value="OUTER MEMBRANE EFFLUX PROTEIN"/>
    <property type="match status" value="1"/>
</dbReference>
<evidence type="ECO:0000313" key="4">
    <source>
        <dbReference type="Proteomes" id="UP000294616"/>
    </source>
</evidence>
<keyword evidence="2" id="KW-0732">Signal</keyword>
<dbReference type="RefSeq" id="WP_132221538.1">
    <property type="nucleotide sequence ID" value="NZ_SMGO01000001.1"/>
</dbReference>
<feature type="coiled-coil region" evidence="1">
    <location>
        <begin position="328"/>
        <end position="355"/>
    </location>
</feature>
<evidence type="ECO:0000256" key="1">
    <source>
        <dbReference type="SAM" id="Coils"/>
    </source>
</evidence>
<protein>
    <submittedName>
        <fullName evidence="3">Outer membrane protein TolC</fullName>
    </submittedName>
</protein>
<dbReference type="EMBL" id="SMGO01000001">
    <property type="protein sequence ID" value="TCK85383.1"/>
    <property type="molecule type" value="Genomic_DNA"/>
</dbReference>
<evidence type="ECO:0000256" key="2">
    <source>
        <dbReference type="SAM" id="SignalP"/>
    </source>
</evidence>
<dbReference type="SUPFAM" id="SSF56954">
    <property type="entry name" value="Outer membrane efflux proteins (OEP)"/>
    <property type="match status" value="1"/>
</dbReference>
<dbReference type="InterPro" id="IPR010131">
    <property type="entry name" value="MdtP/NodT-like"/>
</dbReference>
<organism evidence="3 4">
    <name type="scientific">Albibacterium bauzanense</name>
    <dbReference type="NCBI Taxonomy" id="653929"/>
    <lineage>
        <taxon>Bacteria</taxon>
        <taxon>Pseudomonadati</taxon>
        <taxon>Bacteroidota</taxon>
        <taxon>Sphingobacteriia</taxon>
        <taxon>Sphingobacteriales</taxon>
        <taxon>Sphingobacteriaceae</taxon>
        <taxon>Albibacterium</taxon>
    </lineage>
</organism>
<feature type="signal peptide" evidence="2">
    <location>
        <begin position="1"/>
        <end position="21"/>
    </location>
</feature>
<accession>A0A4R1M6S5</accession>
<keyword evidence="1" id="KW-0175">Coiled coil</keyword>
<gene>
    <name evidence="3" type="ORF">C8N28_0689</name>
</gene>
<comment type="caution">
    <text evidence="3">The sequence shown here is derived from an EMBL/GenBank/DDBJ whole genome shotgun (WGS) entry which is preliminary data.</text>
</comment>
<name>A0A4R1M6S5_9SPHI</name>